<dbReference type="GO" id="GO:0005829">
    <property type="term" value="C:cytosol"/>
    <property type="evidence" value="ECO:0007669"/>
    <property type="project" value="TreeGrafter"/>
</dbReference>
<dbReference type="EMBL" id="SCFB01000006">
    <property type="protein sequence ID" value="RZI45850.1"/>
    <property type="molecule type" value="Genomic_DNA"/>
</dbReference>
<keyword evidence="20" id="KW-1185">Reference proteome</keyword>
<feature type="domain" description="tRNA methyltransferase TRMD/TRM10-type" evidence="18">
    <location>
        <begin position="5"/>
        <end position="234"/>
    </location>
</feature>
<dbReference type="HAMAP" id="MF_00605">
    <property type="entry name" value="TrmD"/>
    <property type="match status" value="1"/>
</dbReference>
<dbReference type="Gene3D" id="3.40.1280.10">
    <property type="match status" value="1"/>
</dbReference>
<comment type="similarity">
    <text evidence="3 15 17">Belongs to the RNA methyltransferase TrmD family.</text>
</comment>
<dbReference type="CDD" id="cd18080">
    <property type="entry name" value="TrmD-like"/>
    <property type="match status" value="1"/>
</dbReference>
<evidence type="ECO:0000256" key="10">
    <source>
        <dbReference type="ARBA" id="ARBA00022691"/>
    </source>
</evidence>
<reference evidence="19 20" key="1">
    <citation type="submission" date="2018-10" db="EMBL/GenBank/DDBJ databases">
        <title>An updated phylogeny of the Alphaproteobacteria reveals that the parasitic Rickettsiales and Holosporales have independent origins.</title>
        <authorList>
            <person name="Munoz-Gomez S.A."/>
            <person name="Hess S."/>
            <person name="Burger G."/>
            <person name="Lang B.F."/>
            <person name="Susko E."/>
            <person name="Slamovits C.H."/>
            <person name="Roger A.J."/>
        </authorList>
    </citation>
    <scope>NUCLEOTIDE SEQUENCE [LARGE SCALE GENOMIC DNA]</scope>
    <source>
        <strain evidence="19">HOLO01</strain>
    </source>
</reference>
<dbReference type="InterPro" id="IPR016009">
    <property type="entry name" value="tRNA_MeTrfase_TRMD/TRM10"/>
</dbReference>
<dbReference type="NCBIfam" id="NF000648">
    <property type="entry name" value="PRK00026.1"/>
    <property type="match status" value="1"/>
</dbReference>
<evidence type="ECO:0000256" key="11">
    <source>
        <dbReference type="ARBA" id="ARBA00022694"/>
    </source>
</evidence>
<dbReference type="InterPro" id="IPR029026">
    <property type="entry name" value="tRNA_m1G_MTases_N"/>
</dbReference>
<dbReference type="Proteomes" id="UP000293550">
    <property type="component" value="Unassembled WGS sequence"/>
</dbReference>
<feature type="binding site" evidence="15 16">
    <location>
        <begin position="142"/>
        <end position="147"/>
    </location>
    <ligand>
        <name>S-adenosyl-L-methionine</name>
        <dbReference type="ChEBI" id="CHEBI:59789"/>
    </ligand>
</feature>
<gene>
    <name evidence="15 19" type="primary">trmD</name>
    <name evidence="19" type="ORF">EQU50_05295</name>
</gene>
<dbReference type="Gene3D" id="1.10.1270.20">
    <property type="entry name" value="tRNA(m1g37)methyltransferase, domain 2"/>
    <property type="match status" value="1"/>
</dbReference>
<dbReference type="PANTHER" id="PTHR46417">
    <property type="entry name" value="TRNA (GUANINE-N(1)-)-METHYLTRANSFERASE"/>
    <property type="match status" value="1"/>
</dbReference>
<dbReference type="SUPFAM" id="SSF75217">
    <property type="entry name" value="alpha/beta knot"/>
    <property type="match status" value="1"/>
</dbReference>
<keyword evidence="7 15" id="KW-0963">Cytoplasm</keyword>
<protein>
    <recommendedName>
        <fullName evidence="6 15">tRNA (guanine-N(1)-)-methyltransferase</fullName>
        <ecNumber evidence="5 15">2.1.1.228</ecNumber>
    </recommendedName>
    <alternativeName>
        <fullName evidence="12 15">M1G-methyltransferase</fullName>
    </alternativeName>
    <alternativeName>
        <fullName evidence="13 15">tRNA [GM37] methyltransferase</fullName>
    </alternativeName>
</protein>
<evidence type="ECO:0000256" key="17">
    <source>
        <dbReference type="RuleBase" id="RU003464"/>
    </source>
</evidence>
<evidence type="ECO:0000256" key="7">
    <source>
        <dbReference type="ARBA" id="ARBA00022490"/>
    </source>
</evidence>
<feature type="binding site" evidence="15 16">
    <location>
        <position position="118"/>
    </location>
    <ligand>
        <name>S-adenosyl-L-methionine</name>
        <dbReference type="ChEBI" id="CHEBI:59789"/>
    </ligand>
</feature>
<evidence type="ECO:0000256" key="15">
    <source>
        <dbReference type="HAMAP-Rule" id="MF_00605"/>
    </source>
</evidence>
<evidence type="ECO:0000313" key="20">
    <source>
        <dbReference type="Proteomes" id="UP000293550"/>
    </source>
</evidence>
<comment type="subcellular location">
    <subcellularLocation>
        <location evidence="2 15 17">Cytoplasm</location>
    </subcellularLocation>
</comment>
<dbReference type="PANTHER" id="PTHR46417:SF1">
    <property type="entry name" value="TRNA (GUANINE-N(1)-)-METHYLTRANSFERASE"/>
    <property type="match status" value="1"/>
</dbReference>
<keyword evidence="11 15" id="KW-0819">tRNA processing</keyword>
<name>A0A4Q7DHM8_9PROT</name>
<evidence type="ECO:0000256" key="2">
    <source>
        <dbReference type="ARBA" id="ARBA00004496"/>
    </source>
</evidence>
<dbReference type="RefSeq" id="WP_130154102.1">
    <property type="nucleotide sequence ID" value="NZ_SCFB01000006.1"/>
</dbReference>
<accession>A0A4Q7DHM8</accession>
<evidence type="ECO:0000256" key="14">
    <source>
        <dbReference type="ARBA" id="ARBA00047783"/>
    </source>
</evidence>
<evidence type="ECO:0000256" key="16">
    <source>
        <dbReference type="PIRSR" id="PIRSR000386-1"/>
    </source>
</evidence>
<evidence type="ECO:0000256" key="5">
    <source>
        <dbReference type="ARBA" id="ARBA00012807"/>
    </source>
</evidence>
<evidence type="ECO:0000259" key="18">
    <source>
        <dbReference type="Pfam" id="PF01746"/>
    </source>
</evidence>
<evidence type="ECO:0000256" key="3">
    <source>
        <dbReference type="ARBA" id="ARBA00007630"/>
    </source>
</evidence>
<evidence type="ECO:0000256" key="4">
    <source>
        <dbReference type="ARBA" id="ARBA00011738"/>
    </source>
</evidence>
<dbReference type="InterPro" id="IPR002649">
    <property type="entry name" value="tRNA_m1G_MeTrfase_TrmD"/>
</dbReference>
<evidence type="ECO:0000256" key="13">
    <source>
        <dbReference type="ARBA" id="ARBA00033392"/>
    </source>
</evidence>
<evidence type="ECO:0000256" key="9">
    <source>
        <dbReference type="ARBA" id="ARBA00022679"/>
    </source>
</evidence>
<dbReference type="EC" id="2.1.1.228" evidence="5 15"/>
<evidence type="ECO:0000256" key="6">
    <source>
        <dbReference type="ARBA" id="ARBA00014679"/>
    </source>
</evidence>
<dbReference type="PIRSF" id="PIRSF000386">
    <property type="entry name" value="tRNA_mtase"/>
    <property type="match status" value="1"/>
</dbReference>
<dbReference type="InterPro" id="IPR029028">
    <property type="entry name" value="Alpha/beta_knot_MTases"/>
</dbReference>
<dbReference type="OrthoDB" id="9807416at2"/>
<comment type="caution">
    <text evidence="19">The sequence shown here is derived from an EMBL/GenBank/DDBJ whole genome shotgun (WGS) entry which is preliminary data.</text>
</comment>
<evidence type="ECO:0000256" key="12">
    <source>
        <dbReference type="ARBA" id="ARBA00029736"/>
    </source>
</evidence>
<comment type="catalytic activity">
    <reaction evidence="14 15 17">
        <text>guanosine(37) in tRNA + S-adenosyl-L-methionine = N(1)-methylguanosine(37) in tRNA + S-adenosyl-L-homocysteine + H(+)</text>
        <dbReference type="Rhea" id="RHEA:36899"/>
        <dbReference type="Rhea" id="RHEA-COMP:10145"/>
        <dbReference type="Rhea" id="RHEA-COMP:10147"/>
        <dbReference type="ChEBI" id="CHEBI:15378"/>
        <dbReference type="ChEBI" id="CHEBI:57856"/>
        <dbReference type="ChEBI" id="CHEBI:59789"/>
        <dbReference type="ChEBI" id="CHEBI:73542"/>
        <dbReference type="ChEBI" id="CHEBI:74269"/>
        <dbReference type="EC" id="2.1.1.228"/>
    </reaction>
</comment>
<comment type="function">
    <text evidence="1 15 17">Specifically methylates guanosine-37 in various tRNAs.</text>
</comment>
<keyword evidence="10 15" id="KW-0949">S-adenosyl-L-methionine</keyword>
<dbReference type="InterPro" id="IPR023148">
    <property type="entry name" value="tRNA_m1G_MeTrfase_C_sf"/>
</dbReference>
<organism evidence="19 20">
    <name type="scientific">Candidatus Finniella inopinata</name>
    <dbReference type="NCBI Taxonomy" id="1696036"/>
    <lineage>
        <taxon>Bacteria</taxon>
        <taxon>Pseudomonadati</taxon>
        <taxon>Pseudomonadota</taxon>
        <taxon>Alphaproteobacteria</taxon>
        <taxon>Holosporales</taxon>
        <taxon>Candidatus Paracaedibacteraceae</taxon>
        <taxon>Candidatus Finniella</taxon>
    </lineage>
</organism>
<dbReference type="NCBIfam" id="TIGR00088">
    <property type="entry name" value="trmD"/>
    <property type="match status" value="1"/>
</dbReference>
<dbReference type="GO" id="GO:0002939">
    <property type="term" value="P:tRNA N1-guanine methylation"/>
    <property type="evidence" value="ECO:0007669"/>
    <property type="project" value="TreeGrafter"/>
</dbReference>
<sequence length="242" mass="27058">MIWRATVLTLFPEMFPGPLGHSLAGRGLSQNIWQLNAVNIRDFALDKHKTVDDTCFGGGAGMVLKPDVVHAALQAGLESYQGAQPSILYMTPRGVPLTQNKVHSLVDTNPAGSIILCGRYEGVDDRVIHHWREHHGLQEVSLGDYILSGGEMAALTVIDACVRLLPGIVNTQESLESESFELDLLEFPHYTKPQNWQNQIVPEILLSGDHKKIAAWRHNQAEQITKERRPDLWQAYLNKKHC</sequence>
<dbReference type="Pfam" id="PF01746">
    <property type="entry name" value="tRNA_m1G_MT"/>
    <property type="match status" value="1"/>
</dbReference>
<dbReference type="GO" id="GO:0052906">
    <property type="term" value="F:tRNA (guanine(37)-N1)-methyltransferase activity"/>
    <property type="evidence" value="ECO:0007669"/>
    <property type="project" value="UniProtKB-UniRule"/>
</dbReference>
<evidence type="ECO:0000256" key="1">
    <source>
        <dbReference type="ARBA" id="ARBA00002634"/>
    </source>
</evidence>
<dbReference type="AlphaFoldDB" id="A0A4Q7DHM8"/>
<keyword evidence="8 15" id="KW-0489">Methyltransferase</keyword>
<keyword evidence="9 15" id="KW-0808">Transferase</keyword>
<proteinExistence type="inferred from homology"/>
<comment type="subunit">
    <text evidence="4 15 17">Homodimer.</text>
</comment>
<evidence type="ECO:0000313" key="19">
    <source>
        <dbReference type="EMBL" id="RZI45850.1"/>
    </source>
</evidence>
<evidence type="ECO:0000256" key="8">
    <source>
        <dbReference type="ARBA" id="ARBA00022603"/>
    </source>
</evidence>